<accession>A0A3M0G3R2</accession>
<dbReference type="Gene3D" id="2.40.128.410">
    <property type="match status" value="1"/>
</dbReference>
<gene>
    <name evidence="2" type="ORF">EAX61_07720</name>
</gene>
<feature type="signal peptide" evidence="1">
    <location>
        <begin position="1"/>
        <end position="23"/>
    </location>
</feature>
<keyword evidence="3" id="KW-1185">Reference proteome</keyword>
<dbReference type="EMBL" id="REFV01000006">
    <property type="protein sequence ID" value="RMB59465.1"/>
    <property type="molecule type" value="Genomic_DNA"/>
</dbReference>
<keyword evidence="1" id="KW-0732">Signal</keyword>
<evidence type="ECO:0000313" key="2">
    <source>
        <dbReference type="EMBL" id="RMB59465.1"/>
    </source>
</evidence>
<dbReference type="InterPro" id="IPR025347">
    <property type="entry name" value="DUF4251"/>
</dbReference>
<dbReference type="Proteomes" id="UP000281985">
    <property type="component" value="Unassembled WGS sequence"/>
</dbReference>
<dbReference type="RefSeq" id="WP_121917103.1">
    <property type="nucleotide sequence ID" value="NZ_REFV01000006.1"/>
</dbReference>
<dbReference type="OrthoDB" id="1448121at2"/>
<dbReference type="Pfam" id="PF14059">
    <property type="entry name" value="DUF4251"/>
    <property type="match status" value="1"/>
</dbReference>
<reference evidence="2 3" key="1">
    <citation type="submission" date="2018-10" db="EMBL/GenBank/DDBJ databases">
        <title>Dokdonia luteus sp. nov., isolated from sea water.</title>
        <authorList>
            <person name="Zhou L.Y."/>
            <person name="Du Z.J."/>
        </authorList>
    </citation>
    <scope>NUCLEOTIDE SEQUENCE [LARGE SCALE GENOMIC DNA]</scope>
    <source>
        <strain evidence="2 3">SH27</strain>
    </source>
</reference>
<organism evidence="2 3">
    <name type="scientific">Dokdonia sinensis</name>
    <dbReference type="NCBI Taxonomy" id="2479847"/>
    <lineage>
        <taxon>Bacteria</taxon>
        <taxon>Pseudomonadati</taxon>
        <taxon>Bacteroidota</taxon>
        <taxon>Flavobacteriia</taxon>
        <taxon>Flavobacteriales</taxon>
        <taxon>Flavobacteriaceae</taxon>
        <taxon>Dokdonia</taxon>
    </lineage>
</organism>
<protein>
    <submittedName>
        <fullName evidence="2">DUF4251 domain-containing protein</fullName>
    </submittedName>
</protein>
<proteinExistence type="predicted"/>
<comment type="caution">
    <text evidence="2">The sequence shown here is derived from an EMBL/GenBank/DDBJ whole genome shotgun (WGS) entry which is preliminary data.</text>
</comment>
<sequence>MKNLAFLSLFIMCLISCKSSKTAVTPEQFQATNSLVAEKQFEFIADWAFPLNTNSLNQIANSGLLGIGNSSGRVNLIGNPNFIRFKNDSISGYLPFFGERQISSFNSTDTGISFSGIPVDYEEVVNQENNSIKIRFNIAERTEAYQVFMTIFGNRSARISINSSQRNAIRYDGTIKEMDQE</sequence>
<dbReference type="AlphaFoldDB" id="A0A3M0G3R2"/>
<evidence type="ECO:0000256" key="1">
    <source>
        <dbReference type="SAM" id="SignalP"/>
    </source>
</evidence>
<evidence type="ECO:0000313" key="3">
    <source>
        <dbReference type="Proteomes" id="UP000281985"/>
    </source>
</evidence>
<name>A0A3M0G3R2_9FLAO</name>
<feature type="chain" id="PRO_5017930238" evidence="1">
    <location>
        <begin position="24"/>
        <end position="181"/>
    </location>
</feature>